<dbReference type="EMBL" id="CP060385">
    <property type="protein sequence ID" value="QOX89429.1"/>
    <property type="molecule type" value="Genomic_DNA"/>
</dbReference>
<accession>A0A7S7G0K0</accession>
<protein>
    <submittedName>
        <fullName evidence="1">Uncharacterized protein</fullName>
    </submittedName>
</protein>
<gene>
    <name evidence="1" type="ORF">H7685_00605</name>
</gene>
<reference evidence="1" key="1">
    <citation type="submission" date="2020-08" db="EMBL/GenBank/DDBJ databases">
        <title>Phytoplasma sp. strain PR08 associated with Phyllody Disease of Parthenium hysterophorus.</title>
        <authorList>
            <person name="Kirdat K."/>
            <person name="Tiwarekar B."/>
            <person name="Yadav A."/>
        </authorList>
    </citation>
    <scope>NUCLEOTIDE SEQUENCE [LARGE SCALE GENOMIC DNA]</scope>
    <source>
        <strain evidence="1">PR08</strain>
    </source>
</reference>
<evidence type="ECO:0000313" key="1">
    <source>
        <dbReference type="EMBL" id="QOX89429.1"/>
    </source>
</evidence>
<name>A0A7S7G0K0_9MOLU</name>
<sequence>MFIKNAITNEKIPLKMKYDHEIFKNFQEIQKLKEQLYNLHYHKEYEINLKILFMSKKTKLFV</sequence>
<proteinExistence type="predicted"/>
<organism evidence="1">
    <name type="scientific">Candidatus Phytoplasma australasiaticum subsp. australasiaticum</name>
    <dbReference type="NCBI Taxonomy" id="2832407"/>
    <lineage>
        <taxon>Bacteria</taxon>
        <taxon>Bacillati</taxon>
        <taxon>Mycoplasmatota</taxon>
        <taxon>Mollicutes</taxon>
        <taxon>Acholeplasmatales</taxon>
        <taxon>Acholeplasmataceae</taxon>
        <taxon>Candidatus Phytoplasma</taxon>
        <taxon>16SrII (Peanut WB group)</taxon>
        <taxon>Candidatus Phytoplasma australasiaticum</taxon>
    </lineage>
</organism>
<dbReference type="AlphaFoldDB" id="A0A7S7G0K0"/>